<dbReference type="SUPFAM" id="SSF75304">
    <property type="entry name" value="Amidase signature (AS) enzymes"/>
    <property type="match status" value="1"/>
</dbReference>
<sequence>MKTQSYRAIRDAIASHDLTPAEAIRSSHDAIAMADGHIHAFTALADEAMLERDAAATGPLAGIAIGMKDIIDTAELPTSYGSEIYNGHRPAADASICAMARSTGAHIAGKTVTAEFAFFHPGPTVNPHDHAHTPGGSSSGSAAAVAAGMVPLAIGTQTGGSVIRPASFCGVAGYKPSFRLIPTVGVKTFSWTLDTLGLFAVSIEDVAAAATDLTGRPLDRPRSNEPLRIGIWDDGNRREVSDDMVAAVESIARIAERDGHTVITVRETEPMVAADLCHALLQEYEGALSLAHELRSAPDRLSEKLRSALEAASEIEPSEYDSARRTARRARLAARDLFGEVDLVLSPAATGAAPAGLASTGSAEHNRLWTLLGCPAATFRANGADSLPLGVQLTARFGEDAMLLAVASRLETALHDQ</sequence>
<name>A0A231UWT9_9HYPH</name>
<organism evidence="3 4">
    <name type="scientific">Notoacmeibacter marinus</name>
    <dbReference type="NCBI Taxonomy" id="1876515"/>
    <lineage>
        <taxon>Bacteria</taxon>
        <taxon>Pseudomonadati</taxon>
        <taxon>Pseudomonadota</taxon>
        <taxon>Alphaproteobacteria</taxon>
        <taxon>Hyphomicrobiales</taxon>
        <taxon>Notoacmeibacteraceae</taxon>
        <taxon>Notoacmeibacter</taxon>
    </lineage>
</organism>
<evidence type="ECO:0000313" key="4">
    <source>
        <dbReference type="Proteomes" id="UP000215405"/>
    </source>
</evidence>
<dbReference type="InterPro" id="IPR023631">
    <property type="entry name" value="Amidase_dom"/>
</dbReference>
<protein>
    <recommendedName>
        <fullName evidence="2">Amidase domain-containing protein</fullName>
    </recommendedName>
</protein>
<feature type="domain" description="Amidase" evidence="2">
    <location>
        <begin position="42"/>
        <end position="404"/>
    </location>
</feature>
<comment type="caution">
    <text evidence="3">The sequence shown here is derived from an EMBL/GenBank/DDBJ whole genome shotgun (WGS) entry which is preliminary data.</text>
</comment>
<dbReference type="InterPro" id="IPR000120">
    <property type="entry name" value="Amidase"/>
</dbReference>
<accession>A0A231UWT9</accession>
<evidence type="ECO:0000313" key="3">
    <source>
        <dbReference type="EMBL" id="OXT00423.1"/>
    </source>
</evidence>
<evidence type="ECO:0000256" key="1">
    <source>
        <dbReference type="ARBA" id="ARBA00009199"/>
    </source>
</evidence>
<dbReference type="EMBL" id="NBYO01000002">
    <property type="protein sequence ID" value="OXT00423.1"/>
    <property type="molecule type" value="Genomic_DNA"/>
</dbReference>
<evidence type="ECO:0000259" key="2">
    <source>
        <dbReference type="Pfam" id="PF01425"/>
    </source>
</evidence>
<dbReference type="PANTHER" id="PTHR11895:SF151">
    <property type="entry name" value="GLUTAMYL-TRNA(GLN) AMIDOTRANSFERASE SUBUNIT A"/>
    <property type="match status" value="1"/>
</dbReference>
<reference evidence="4" key="1">
    <citation type="journal article" date="2017" name="Int. J. Syst. Evol. Microbiol.">
        <title>Notoacmeibacter marinus gen. nov., sp. nov., isolated from the gut of a limpet and proposal of Notoacmeibacteraceae fam. nov. in the order Rhizobiales of the class Alphaproteobacteria.</title>
        <authorList>
            <person name="Huang Z."/>
            <person name="Guo F."/>
            <person name="Lai Q."/>
        </authorList>
    </citation>
    <scope>NUCLEOTIDE SEQUENCE [LARGE SCALE GENOMIC DNA]</scope>
    <source>
        <strain evidence="4">XMTR2A4</strain>
    </source>
</reference>
<dbReference type="InterPro" id="IPR036928">
    <property type="entry name" value="AS_sf"/>
</dbReference>
<dbReference type="RefSeq" id="WP_094077251.1">
    <property type="nucleotide sequence ID" value="NZ_NBYO01000002.1"/>
</dbReference>
<dbReference type="AlphaFoldDB" id="A0A231UWT9"/>
<keyword evidence="4" id="KW-1185">Reference proteome</keyword>
<dbReference type="Gene3D" id="3.90.1300.10">
    <property type="entry name" value="Amidase signature (AS) domain"/>
    <property type="match status" value="1"/>
</dbReference>
<dbReference type="PANTHER" id="PTHR11895">
    <property type="entry name" value="TRANSAMIDASE"/>
    <property type="match status" value="1"/>
</dbReference>
<dbReference type="Pfam" id="PF01425">
    <property type="entry name" value="Amidase"/>
    <property type="match status" value="1"/>
</dbReference>
<gene>
    <name evidence="3" type="ORF">B7H23_09845</name>
</gene>
<dbReference type="Proteomes" id="UP000215405">
    <property type="component" value="Unassembled WGS sequence"/>
</dbReference>
<dbReference type="GO" id="GO:0003824">
    <property type="term" value="F:catalytic activity"/>
    <property type="evidence" value="ECO:0007669"/>
    <property type="project" value="InterPro"/>
</dbReference>
<proteinExistence type="inferred from homology"/>
<comment type="similarity">
    <text evidence="1">Belongs to the amidase family.</text>
</comment>